<dbReference type="Proteomes" id="UP000677082">
    <property type="component" value="Unassembled WGS sequence"/>
</dbReference>
<keyword evidence="2" id="KW-1185">Reference proteome</keyword>
<reference evidence="1 2" key="1">
    <citation type="submission" date="2021-03" db="EMBL/GenBank/DDBJ databases">
        <title>Whole genome shotgun sequence of Actinoplanes toevensis NBRC 105298.</title>
        <authorList>
            <person name="Komaki H."/>
            <person name="Tamura T."/>
        </authorList>
    </citation>
    <scope>NUCLEOTIDE SEQUENCE [LARGE SCALE GENOMIC DNA]</scope>
    <source>
        <strain evidence="1 2">NBRC 105298</strain>
    </source>
</reference>
<dbReference type="RefSeq" id="WP_213011822.1">
    <property type="nucleotide sequence ID" value="NZ_BOQN01000107.1"/>
</dbReference>
<sequence length="153" mass="16788">MGVLYDYFRAPGPAEVREHLDENDGESPVPSAFDGIELKSIDPTVLLGRLVGLATDREWSPDLAHDQLIWPAGAEQDMAYEGPWVTVLPDSARDVLAGIPADRIPGLADSWATAEEFGPFSDPEFLREVIAEFTTLAAQARTHGESLYCWMSL</sequence>
<proteinExistence type="predicted"/>
<evidence type="ECO:0008006" key="3">
    <source>
        <dbReference type="Google" id="ProtNLM"/>
    </source>
</evidence>
<name>A0A919W9N2_9ACTN</name>
<dbReference type="AlphaFoldDB" id="A0A919W9N2"/>
<dbReference type="EMBL" id="BOQN01000107">
    <property type="protein sequence ID" value="GIM96140.1"/>
    <property type="molecule type" value="Genomic_DNA"/>
</dbReference>
<protein>
    <recommendedName>
        <fullName evidence="3">DUF1877 family protein</fullName>
    </recommendedName>
</protein>
<gene>
    <name evidence="1" type="ORF">Ato02nite_079330</name>
</gene>
<comment type="caution">
    <text evidence="1">The sequence shown here is derived from an EMBL/GenBank/DDBJ whole genome shotgun (WGS) entry which is preliminary data.</text>
</comment>
<evidence type="ECO:0000313" key="2">
    <source>
        <dbReference type="Proteomes" id="UP000677082"/>
    </source>
</evidence>
<organism evidence="1 2">
    <name type="scientific">Paractinoplanes toevensis</name>
    <dbReference type="NCBI Taxonomy" id="571911"/>
    <lineage>
        <taxon>Bacteria</taxon>
        <taxon>Bacillati</taxon>
        <taxon>Actinomycetota</taxon>
        <taxon>Actinomycetes</taxon>
        <taxon>Micromonosporales</taxon>
        <taxon>Micromonosporaceae</taxon>
        <taxon>Paractinoplanes</taxon>
    </lineage>
</organism>
<evidence type="ECO:0000313" key="1">
    <source>
        <dbReference type="EMBL" id="GIM96140.1"/>
    </source>
</evidence>
<accession>A0A919W9N2</accession>